<proteinExistence type="predicted"/>
<gene>
    <name evidence="2" type="ORF">H1164_08300</name>
</gene>
<accession>A0A7W1XA85</accession>
<dbReference type="EMBL" id="JACEIP010000010">
    <property type="protein sequence ID" value="MBA4542901.1"/>
    <property type="molecule type" value="Genomic_DNA"/>
</dbReference>
<dbReference type="Proteomes" id="UP000530514">
    <property type="component" value="Unassembled WGS sequence"/>
</dbReference>
<evidence type="ECO:0000313" key="2">
    <source>
        <dbReference type="EMBL" id="MBA4542901.1"/>
    </source>
</evidence>
<organism evidence="2 3">
    <name type="scientific">Thermoactinomyces daqus</name>
    <dbReference type="NCBI Taxonomy" id="1329516"/>
    <lineage>
        <taxon>Bacteria</taxon>
        <taxon>Bacillati</taxon>
        <taxon>Bacillota</taxon>
        <taxon>Bacilli</taxon>
        <taxon>Bacillales</taxon>
        <taxon>Thermoactinomycetaceae</taxon>
        <taxon>Thermoactinomyces</taxon>
    </lineage>
</organism>
<comment type="caution">
    <text evidence="2">The sequence shown here is derived from an EMBL/GenBank/DDBJ whole genome shotgun (WGS) entry which is preliminary data.</text>
</comment>
<protein>
    <submittedName>
        <fullName evidence="2">Uncharacterized protein</fullName>
    </submittedName>
</protein>
<dbReference type="AlphaFoldDB" id="A0A7W1XA85"/>
<evidence type="ECO:0000256" key="1">
    <source>
        <dbReference type="SAM" id="Coils"/>
    </source>
</evidence>
<name>A0A7W1XA85_9BACL</name>
<reference evidence="2 3" key="1">
    <citation type="submission" date="2020-07" db="EMBL/GenBank/DDBJ databases">
        <authorList>
            <person name="Feng H."/>
        </authorList>
    </citation>
    <scope>NUCLEOTIDE SEQUENCE [LARGE SCALE GENOMIC DNA]</scope>
    <source>
        <strain evidence="3">s-11</strain>
    </source>
</reference>
<keyword evidence="1" id="KW-0175">Coiled coil</keyword>
<sequence>MNDDGKFLIETLANFAIDLDLVKMMESQINVLERQLKETNKELNNPDKERLIKRNVNLEEMNAWLWDKMNEDFKAKVALELENKKIEEKNRRI</sequence>
<keyword evidence="3" id="KW-1185">Reference proteome</keyword>
<evidence type="ECO:0000313" key="3">
    <source>
        <dbReference type="Proteomes" id="UP000530514"/>
    </source>
</evidence>
<dbReference type="RefSeq" id="WP_033101878.1">
    <property type="nucleotide sequence ID" value="NZ_JACEIP010000010.1"/>
</dbReference>
<feature type="coiled-coil region" evidence="1">
    <location>
        <begin position="22"/>
        <end position="49"/>
    </location>
</feature>